<accession>A0A1S9ZQE8</accession>
<proteinExistence type="predicted"/>
<dbReference type="EMBL" id="MUXT01000001">
    <property type="protein sequence ID" value="OOR85570.1"/>
    <property type="molecule type" value="Genomic_DNA"/>
</dbReference>
<sequence length="107" mass="10605">MSNSKQITGLAVATLLATGLVACKSEAMPKPQAKSMEQGYQNSTKPMGGMMTKDAEGKCGEGKCAATPTPASKNANANCGASAEKMGSANCGASANKNANANCGASK</sequence>
<comment type="caution">
    <text evidence="2">The sequence shown here is derived from an EMBL/GenBank/DDBJ whole genome shotgun (WGS) entry which is preliminary data.</text>
</comment>
<protein>
    <submittedName>
        <fullName evidence="2">Uncharacterized protein</fullName>
    </submittedName>
</protein>
<reference evidence="2 3" key="1">
    <citation type="submission" date="2017-02" db="EMBL/GenBank/DDBJ databases">
        <title>Draft genome sequence of Moraxella canis CCUG 8415A type strain.</title>
        <authorList>
            <person name="Engstrom-Jakobsson H."/>
            <person name="Salva-Serra F."/>
            <person name="Thorell K."/>
            <person name="Gonzales-Siles L."/>
            <person name="Karlsson R."/>
            <person name="Boulund F."/>
            <person name="Engstrand L."/>
            <person name="Moore E."/>
        </authorList>
    </citation>
    <scope>NUCLEOTIDE SEQUENCE [LARGE SCALE GENOMIC DNA]</scope>
    <source>
        <strain evidence="2 3">CCUG 8415A</strain>
    </source>
</reference>
<evidence type="ECO:0000256" key="1">
    <source>
        <dbReference type="SAM" id="MobiDB-lite"/>
    </source>
</evidence>
<dbReference type="AlphaFoldDB" id="A0A1S9ZQE8"/>
<evidence type="ECO:0000313" key="3">
    <source>
        <dbReference type="Proteomes" id="UP000190322"/>
    </source>
</evidence>
<dbReference type="PROSITE" id="PS51257">
    <property type="entry name" value="PROKAR_LIPOPROTEIN"/>
    <property type="match status" value="1"/>
</dbReference>
<evidence type="ECO:0000313" key="2">
    <source>
        <dbReference type="EMBL" id="OOR85570.1"/>
    </source>
</evidence>
<dbReference type="RefSeq" id="WP_078255415.1">
    <property type="nucleotide sequence ID" value="NZ_MUXT01000001.1"/>
</dbReference>
<organism evidence="2 3">
    <name type="scientific">Moraxella canis</name>
    <dbReference type="NCBI Taxonomy" id="90239"/>
    <lineage>
        <taxon>Bacteria</taxon>
        <taxon>Pseudomonadati</taxon>
        <taxon>Pseudomonadota</taxon>
        <taxon>Gammaproteobacteria</taxon>
        <taxon>Moraxellales</taxon>
        <taxon>Moraxellaceae</taxon>
        <taxon>Moraxella</taxon>
    </lineage>
</organism>
<name>A0A1S9ZQE8_9GAMM</name>
<feature type="region of interest" description="Disordered" evidence="1">
    <location>
        <begin position="28"/>
        <end position="52"/>
    </location>
</feature>
<gene>
    <name evidence="2" type="ORF">B0180_01925</name>
</gene>
<dbReference type="Proteomes" id="UP000190322">
    <property type="component" value="Unassembled WGS sequence"/>
</dbReference>